<keyword evidence="1" id="KW-0812">Transmembrane</keyword>
<dbReference type="PATRIC" id="fig|83552.4.peg.1864"/>
<dbReference type="Proteomes" id="UP000031307">
    <property type="component" value="Unassembled WGS sequence"/>
</dbReference>
<dbReference type="AlphaFoldDB" id="A0A0C1EA86"/>
<feature type="transmembrane region" description="Helical" evidence="1">
    <location>
        <begin position="32"/>
        <end position="54"/>
    </location>
</feature>
<name>A0A0C1EA86_9BACT</name>
<reference evidence="2 3" key="1">
    <citation type="journal article" date="2014" name="Mol. Biol. Evol.">
        <title>Massive expansion of Ubiquitination-related gene families within the Chlamydiae.</title>
        <authorList>
            <person name="Domman D."/>
            <person name="Collingro A."/>
            <person name="Lagkouvardos I."/>
            <person name="Gehre L."/>
            <person name="Weinmaier T."/>
            <person name="Rattei T."/>
            <person name="Subtil A."/>
            <person name="Horn M."/>
        </authorList>
    </citation>
    <scope>NUCLEOTIDE SEQUENCE [LARGE SCALE GENOMIC DNA]</scope>
    <source>
        <strain evidence="2 3">OEW1</strain>
    </source>
</reference>
<organism evidence="2 3">
    <name type="scientific">Parachlamydia acanthamoebae</name>
    <dbReference type="NCBI Taxonomy" id="83552"/>
    <lineage>
        <taxon>Bacteria</taxon>
        <taxon>Pseudomonadati</taxon>
        <taxon>Chlamydiota</taxon>
        <taxon>Chlamydiia</taxon>
        <taxon>Parachlamydiales</taxon>
        <taxon>Parachlamydiaceae</taxon>
        <taxon>Parachlamydia</taxon>
    </lineage>
</organism>
<sequence>MELDFIKNTIKVTLGLTFIFLVIILQERAYKNAASLCLGVMWGCANLFLLKYLLKSILGNEQKNVLKIFTLMGLKIPLLYLLGYFLLASPYLNSLYLVLGFSLIFLGIFLLGLGSLMFQKRTA</sequence>
<dbReference type="OMA" id="VMEINFI"/>
<evidence type="ECO:0000313" key="2">
    <source>
        <dbReference type="EMBL" id="KIA76993.1"/>
    </source>
</evidence>
<dbReference type="RefSeq" id="WP_006342476.1">
    <property type="nucleotide sequence ID" value="NZ_BAWW01000055.1"/>
</dbReference>
<dbReference type="EMBL" id="JSAM01000096">
    <property type="protein sequence ID" value="KIA76993.1"/>
    <property type="molecule type" value="Genomic_DNA"/>
</dbReference>
<proteinExistence type="predicted"/>
<feature type="transmembrane region" description="Helical" evidence="1">
    <location>
        <begin position="94"/>
        <end position="118"/>
    </location>
</feature>
<evidence type="ECO:0000313" key="3">
    <source>
        <dbReference type="Proteomes" id="UP000031307"/>
    </source>
</evidence>
<gene>
    <name evidence="2" type="ORF">DB43_HA00120</name>
</gene>
<keyword evidence="1" id="KW-0472">Membrane</keyword>
<comment type="caution">
    <text evidence="2">The sequence shown here is derived from an EMBL/GenBank/DDBJ whole genome shotgun (WGS) entry which is preliminary data.</text>
</comment>
<protein>
    <recommendedName>
        <fullName evidence="4">ATP synthase protein I</fullName>
    </recommendedName>
</protein>
<feature type="transmembrane region" description="Helical" evidence="1">
    <location>
        <begin position="9"/>
        <end position="26"/>
    </location>
</feature>
<evidence type="ECO:0008006" key="4">
    <source>
        <dbReference type="Google" id="ProtNLM"/>
    </source>
</evidence>
<accession>A0A0C1EA86</accession>
<evidence type="ECO:0000256" key="1">
    <source>
        <dbReference type="SAM" id="Phobius"/>
    </source>
</evidence>
<feature type="transmembrane region" description="Helical" evidence="1">
    <location>
        <begin position="66"/>
        <end position="88"/>
    </location>
</feature>
<keyword evidence="1" id="KW-1133">Transmembrane helix</keyword>